<keyword evidence="2" id="KW-0012">Acyltransferase</keyword>
<dbReference type="Gene3D" id="3.40.630.30">
    <property type="match status" value="1"/>
</dbReference>
<dbReference type="Proteomes" id="UP000247454">
    <property type="component" value="Unassembled WGS sequence"/>
</dbReference>
<evidence type="ECO:0000256" key="1">
    <source>
        <dbReference type="ARBA" id="ARBA00022679"/>
    </source>
</evidence>
<dbReference type="SUPFAM" id="SSF55729">
    <property type="entry name" value="Acyl-CoA N-acyltransferases (Nat)"/>
    <property type="match status" value="1"/>
</dbReference>
<dbReference type="AlphaFoldDB" id="A0A318T8V7"/>
<dbReference type="CDD" id="cd04301">
    <property type="entry name" value="NAT_SF"/>
    <property type="match status" value="1"/>
</dbReference>
<feature type="domain" description="N-acetyltransferase" evidence="3">
    <location>
        <begin position="14"/>
        <end position="163"/>
    </location>
</feature>
<organism evidence="4 5">
    <name type="scientific">Phyllobacterium leguminum</name>
    <dbReference type="NCBI Taxonomy" id="314237"/>
    <lineage>
        <taxon>Bacteria</taxon>
        <taxon>Pseudomonadati</taxon>
        <taxon>Pseudomonadota</taxon>
        <taxon>Alphaproteobacteria</taxon>
        <taxon>Hyphomicrobiales</taxon>
        <taxon>Phyllobacteriaceae</taxon>
        <taxon>Phyllobacterium</taxon>
    </lineage>
</organism>
<accession>A0A318T8V7</accession>
<keyword evidence="5" id="KW-1185">Reference proteome</keyword>
<evidence type="ECO:0000313" key="4">
    <source>
        <dbReference type="EMBL" id="PYE89209.1"/>
    </source>
</evidence>
<sequence length="168" mass="18858">MIGLSFGPFARKNFAIEPLVPADCHHLHRIHAETFSHFWSEDDFHALIGQETVFGFIAREEGRPDDAVGFVLARLTIDEAEILTIAVSPAFRRLGVGRELMDAVLRHLHHVRAQTLFLEVDQANIAAQALYRRLGFIKVGERPAYYETEAGRSAALILRRDLGTGTPR</sequence>
<evidence type="ECO:0000259" key="3">
    <source>
        <dbReference type="PROSITE" id="PS51186"/>
    </source>
</evidence>
<dbReference type="NCBIfam" id="TIGR01575">
    <property type="entry name" value="rimI"/>
    <property type="match status" value="1"/>
</dbReference>
<dbReference type="InterPro" id="IPR000182">
    <property type="entry name" value="GNAT_dom"/>
</dbReference>
<protein>
    <submittedName>
        <fullName evidence="4">Ribosomal-protein-alanine N-acetyltransferase</fullName>
    </submittedName>
</protein>
<dbReference type="InterPro" id="IPR016181">
    <property type="entry name" value="Acyl_CoA_acyltransferase"/>
</dbReference>
<gene>
    <name evidence="4" type="ORF">C7477_10444</name>
</gene>
<dbReference type="PANTHER" id="PTHR43877">
    <property type="entry name" value="AMINOALKYLPHOSPHONATE N-ACETYLTRANSFERASE-RELATED-RELATED"/>
    <property type="match status" value="1"/>
</dbReference>
<name>A0A318T8V7_9HYPH</name>
<comment type="caution">
    <text evidence="4">The sequence shown here is derived from an EMBL/GenBank/DDBJ whole genome shotgun (WGS) entry which is preliminary data.</text>
</comment>
<dbReference type="InterPro" id="IPR006464">
    <property type="entry name" value="AcTrfase_RimI/Ard1"/>
</dbReference>
<evidence type="ECO:0000313" key="5">
    <source>
        <dbReference type="Proteomes" id="UP000247454"/>
    </source>
</evidence>
<evidence type="ECO:0000256" key="2">
    <source>
        <dbReference type="ARBA" id="ARBA00023315"/>
    </source>
</evidence>
<dbReference type="InterPro" id="IPR050832">
    <property type="entry name" value="Bact_Acetyltransf"/>
</dbReference>
<dbReference type="PROSITE" id="PS51186">
    <property type="entry name" value="GNAT"/>
    <property type="match status" value="1"/>
</dbReference>
<dbReference type="OrthoDB" id="9804026at2"/>
<proteinExistence type="predicted"/>
<dbReference type="EMBL" id="QJTF01000004">
    <property type="protein sequence ID" value="PYE89209.1"/>
    <property type="molecule type" value="Genomic_DNA"/>
</dbReference>
<dbReference type="RefSeq" id="WP_110749488.1">
    <property type="nucleotide sequence ID" value="NZ_QJTF01000004.1"/>
</dbReference>
<keyword evidence="1 4" id="KW-0808">Transferase</keyword>
<reference evidence="4 5" key="1">
    <citation type="submission" date="2018-06" db="EMBL/GenBank/DDBJ databases">
        <title>Genomic Encyclopedia of Type Strains, Phase III (KMG-III): the genomes of soil and plant-associated and newly described type strains.</title>
        <authorList>
            <person name="Whitman W."/>
        </authorList>
    </citation>
    <scope>NUCLEOTIDE SEQUENCE [LARGE SCALE GENOMIC DNA]</scope>
    <source>
        <strain evidence="4 5">ORS 1419</strain>
    </source>
</reference>
<dbReference type="GO" id="GO:0008080">
    <property type="term" value="F:N-acetyltransferase activity"/>
    <property type="evidence" value="ECO:0007669"/>
    <property type="project" value="InterPro"/>
</dbReference>
<dbReference type="Pfam" id="PF00583">
    <property type="entry name" value="Acetyltransf_1"/>
    <property type="match status" value="1"/>
</dbReference>